<comment type="caution">
    <text evidence="2">The sequence shown here is derived from an EMBL/GenBank/DDBJ whole genome shotgun (WGS) entry which is preliminary data.</text>
</comment>
<reference evidence="2 3" key="1">
    <citation type="journal article" date="2015" name="Genome Announc.">
        <title>Expanding the biotechnology potential of lactobacilli through comparative genomics of 213 strains and associated genera.</title>
        <authorList>
            <person name="Sun Z."/>
            <person name="Harris H.M."/>
            <person name="McCann A."/>
            <person name="Guo C."/>
            <person name="Argimon S."/>
            <person name="Zhang W."/>
            <person name="Yang X."/>
            <person name="Jeffery I.B."/>
            <person name="Cooney J.C."/>
            <person name="Kagawa T.F."/>
            <person name="Liu W."/>
            <person name="Song Y."/>
            <person name="Salvetti E."/>
            <person name="Wrobel A."/>
            <person name="Rasinkangas P."/>
            <person name="Parkhill J."/>
            <person name="Rea M.C."/>
            <person name="O'Sullivan O."/>
            <person name="Ritari J."/>
            <person name="Douillard F.P."/>
            <person name="Paul Ross R."/>
            <person name="Yang R."/>
            <person name="Briner A.E."/>
            <person name="Felis G.E."/>
            <person name="de Vos W.M."/>
            <person name="Barrangou R."/>
            <person name="Klaenhammer T.R."/>
            <person name="Caufield P.W."/>
            <person name="Cui Y."/>
            <person name="Zhang H."/>
            <person name="O'Toole P.W."/>
        </authorList>
    </citation>
    <scope>NUCLEOTIDE SEQUENCE [LARGE SCALE GENOMIC DNA]</scope>
    <source>
        <strain evidence="2 3">DSM 14857</strain>
    </source>
</reference>
<proteinExistence type="predicted"/>
<name>A0A0R1SGL1_9LACO</name>
<organism evidence="2 3">
    <name type="scientific">Companilactobacillus versmoldensis DSM 14857 = KCTC 3814</name>
    <dbReference type="NCBI Taxonomy" id="1423815"/>
    <lineage>
        <taxon>Bacteria</taxon>
        <taxon>Bacillati</taxon>
        <taxon>Bacillota</taxon>
        <taxon>Bacilli</taxon>
        <taxon>Lactobacillales</taxon>
        <taxon>Lactobacillaceae</taxon>
        <taxon>Companilactobacillus</taxon>
    </lineage>
</organism>
<gene>
    <name evidence="2" type="ORF">FC27_GL000486</name>
</gene>
<dbReference type="CDD" id="cd04301">
    <property type="entry name" value="NAT_SF"/>
    <property type="match status" value="1"/>
</dbReference>
<dbReference type="InterPro" id="IPR000182">
    <property type="entry name" value="GNAT_dom"/>
</dbReference>
<keyword evidence="2" id="KW-0808">Transferase</keyword>
<dbReference type="Gene3D" id="3.40.630.30">
    <property type="match status" value="1"/>
</dbReference>
<dbReference type="STRING" id="1423815.FC27_GL000486"/>
<dbReference type="RefSeq" id="WP_010624491.1">
    <property type="nucleotide sequence ID" value="NZ_AZFA01000013.1"/>
</dbReference>
<evidence type="ECO:0000259" key="1">
    <source>
        <dbReference type="PROSITE" id="PS51186"/>
    </source>
</evidence>
<dbReference type="OrthoDB" id="9127144at2"/>
<evidence type="ECO:0000313" key="3">
    <source>
        <dbReference type="Proteomes" id="UP000051647"/>
    </source>
</evidence>
<evidence type="ECO:0000313" key="2">
    <source>
        <dbReference type="EMBL" id="KRL66612.1"/>
    </source>
</evidence>
<dbReference type="InterPro" id="IPR016181">
    <property type="entry name" value="Acyl_CoA_acyltransferase"/>
</dbReference>
<dbReference type="PATRIC" id="fig|1423815.3.peg.493"/>
<sequence length="193" mass="22717">MITRGNEVIVILTKKVVTKDLPEFQKIKELYFQAFPAEERVPWSWLYHQSKKQFIEFIAFYDQDEFVGIAYNVTQKDLTYIFYLAVDPQIRGSGYGGKILADLAKMYQGQRFCLSAEAPDSEADNNETRLRRIAFYQRNGFELSHKTALEKGVKYTMMHRNGNFENAEYQKIIAYFAGFFKFIFKVEFIDENK</sequence>
<dbReference type="PROSITE" id="PS51186">
    <property type="entry name" value="GNAT"/>
    <property type="match status" value="1"/>
</dbReference>
<feature type="domain" description="N-acetyltransferase" evidence="1">
    <location>
        <begin position="11"/>
        <end position="162"/>
    </location>
</feature>
<accession>A0A0R1SGL1</accession>
<dbReference type="EMBL" id="AZFA01000013">
    <property type="protein sequence ID" value="KRL66612.1"/>
    <property type="molecule type" value="Genomic_DNA"/>
</dbReference>
<dbReference type="GO" id="GO:0016747">
    <property type="term" value="F:acyltransferase activity, transferring groups other than amino-acyl groups"/>
    <property type="evidence" value="ECO:0007669"/>
    <property type="project" value="InterPro"/>
</dbReference>
<dbReference type="eggNOG" id="COG0456">
    <property type="taxonomic scope" value="Bacteria"/>
</dbReference>
<dbReference type="Pfam" id="PF13508">
    <property type="entry name" value="Acetyltransf_7"/>
    <property type="match status" value="1"/>
</dbReference>
<protein>
    <submittedName>
        <fullName evidence="2">GNAT family acetyltransferase</fullName>
    </submittedName>
</protein>
<dbReference type="AlphaFoldDB" id="A0A0R1SGL1"/>
<dbReference type="Proteomes" id="UP000051647">
    <property type="component" value="Unassembled WGS sequence"/>
</dbReference>
<dbReference type="SUPFAM" id="SSF55729">
    <property type="entry name" value="Acyl-CoA N-acyltransferases (Nat)"/>
    <property type="match status" value="1"/>
</dbReference>
<keyword evidence="3" id="KW-1185">Reference proteome</keyword>